<feature type="binding site" evidence="9">
    <location>
        <position position="490"/>
    </location>
    <ligand>
        <name>Ca(2+)</name>
        <dbReference type="ChEBI" id="CHEBI:29108"/>
    </ligand>
</feature>
<evidence type="ECO:0000256" key="4">
    <source>
        <dbReference type="ARBA" id="ARBA00022837"/>
    </source>
</evidence>
<keyword evidence="2" id="KW-0808">Transferase</keyword>
<comment type="cofactor">
    <cofactor evidence="9">
        <name>Ca(2+)</name>
        <dbReference type="ChEBI" id="CHEBI:29108"/>
    </cofactor>
    <text evidence="9">Binds 1 Ca(2+) ion per subunit.</text>
</comment>
<name>A0AAD8GGF8_ACIOX</name>
<evidence type="ECO:0000256" key="3">
    <source>
        <dbReference type="ARBA" id="ARBA00022723"/>
    </source>
</evidence>
<feature type="domain" description="Transglutaminase-like" evidence="11">
    <location>
        <begin position="311"/>
        <end position="404"/>
    </location>
</feature>
<dbReference type="AlphaFoldDB" id="A0AAD8GGF8"/>
<feature type="region of interest" description="Disordered" evidence="10">
    <location>
        <begin position="1"/>
        <end position="39"/>
    </location>
</feature>
<dbReference type="PANTHER" id="PTHR11590">
    <property type="entry name" value="PROTEIN-GLUTAMINE GAMMA-GLUTAMYLTRANSFERASE"/>
    <property type="match status" value="1"/>
</dbReference>
<dbReference type="SUPFAM" id="SSF81296">
    <property type="entry name" value="E set domains"/>
    <property type="match status" value="1"/>
</dbReference>
<dbReference type="EC" id="2.3.2.13" evidence="6"/>
<evidence type="ECO:0000259" key="11">
    <source>
        <dbReference type="SMART" id="SM00460"/>
    </source>
</evidence>
<feature type="binding site" evidence="9">
    <location>
        <position position="443"/>
    </location>
    <ligand>
        <name>Ca(2+)</name>
        <dbReference type="ChEBI" id="CHEBI:29108"/>
    </ligand>
</feature>
<dbReference type="InterPro" id="IPR036985">
    <property type="entry name" value="Transglutaminase-like_sf"/>
</dbReference>
<dbReference type="FunFam" id="2.60.40.10:FF:000171">
    <property type="entry name" value="protein-glutamine gamma-glutamyltransferase 6"/>
    <property type="match status" value="1"/>
</dbReference>
<dbReference type="FunFam" id="2.60.40.10:FF:000090">
    <property type="entry name" value="Protein-glutamine gamma-glutamyltransferase 2"/>
    <property type="match status" value="1"/>
</dbReference>
<dbReference type="InterPro" id="IPR014756">
    <property type="entry name" value="Ig_E-set"/>
</dbReference>
<evidence type="ECO:0000256" key="7">
    <source>
        <dbReference type="ARBA" id="ARBA00051843"/>
    </source>
</evidence>
<dbReference type="InterPro" id="IPR023608">
    <property type="entry name" value="Transglutaminase_animal"/>
</dbReference>
<feature type="active site" evidence="8">
    <location>
        <position position="378"/>
    </location>
</feature>
<dbReference type="PIRSF" id="PIRSF000459">
    <property type="entry name" value="TGM_EBP42"/>
    <property type="match status" value="1"/>
</dbReference>
<keyword evidence="5" id="KW-0012">Acyltransferase</keyword>
<dbReference type="Pfam" id="PF00868">
    <property type="entry name" value="Transglut_N"/>
    <property type="match status" value="1"/>
</dbReference>
<dbReference type="InterPro" id="IPR002931">
    <property type="entry name" value="Transglutaminase-like"/>
</dbReference>
<accession>A0AAD8GGF8</accession>
<dbReference type="InterPro" id="IPR013783">
    <property type="entry name" value="Ig-like_fold"/>
</dbReference>
<evidence type="ECO:0000256" key="10">
    <source>
        <dbReference type="SAM" id="MobiDB-lite"/>
    </source>
</evidence>
<dbReference type="SUPFAM" id="SSF49309">
    <property type="entry name" value="Transglutaminase, two C-terminal domains"/>
    <property type="match status" value="2"/>
</dbReference>
<dbReference type="InterPro" id="IPR038765">
    <property type="entry name" value="Papain-like_cys_pep_sf"/>
</dbReference>
<sequence length="729" mass="82604">MADKERRPPPPTHVGRSNIPSISSNAEEEALPEFEPFGIPRGPPNLKDFLDIWDVNILKNRDEINKKEHHTDLYDNVKLIVRRGQPFQIKLTFNRPYNPEKDQFCVEFLIGGSPQVSKGTYIPVFPNQEQVKGEWGCRILQSEDNVVTLSITPAADSIVGKFRMYVAVMTPYGIRRTARNPERDVYILFNPWCEDDSVSLDNEAERNEYVLNDVGTIYYGEASNVETRPWIFGQFEYGVLDACLYVMDNAQMPLTGRKDPVKISRIASAMVNSKDDDGIVVGSWSGEYLYGVAPTAWTGSVDILLNYANSGVPVCYGQCWVFAAVFNTFLRCLGIPGRVVTNFFSAHDNDGNLKIDVILDENGKFMPSLTKDSIWNYHCWNECYMSRPDIPVGFGGWQVVDATPQETSDGMYRCGPASVKAIKHGQICFKYDAPFIFAEINSDVVYWKRMRDGTQQPIKVNKQHVGQMVLTKEVGRDEIKNITDLYKFPEGTEEERLAVDAAVMYNLKRTQITEQPTVVDMDVRVQESVLIGNDFNLTLEFKNRTGQQQTLVIYVNGNIVFYTGVTKTEFMSKSLEFTLGPWETKTENVFVESKKYVNKLVEQATLHFIITGRVNDDTQILTAQHVVPLQIPRLTIKMEGVPKLNEEMSVTVEFTNPLKKNLEDVSIRLEGPGLMKTKVKMYSIIPPNSSLTWTEYFRPSKLGVRKLVACLDCAALHQVHGVTEIYVNP</sequence>
<dbReference type="SUPFAM" id="SSF54001">
    <property type="entry name" value="Cysteine proteinases"/>
    <property type="match status" value="1"/>
</dbReference>
<feature type="active site" evidence="8">
    <location>
        <position position="401"/>
    </location>
</feature>
<dbReference type="PANTHER" id="PTHR11590:SF42">
    <property type="entry name" value="COAGULATION FACTOR XIII A CHAIN"/>
    <property type="match status" value="1"/>
</dbReference>
<evidence type="ECO:0000256" key="1">
    <source>
        <dbReference type="ARBA" id="ARBA00005968"/>
    </source>
</evidence>
<feature type="active site" evidence="8">
    <location>
        <position position="319"/>
    </location>
</feature>
<organism evidence="12 13">
    <name type="scientific">Acipenser oxyrinchus oxyrinchus</name>
    <dbReference type="NCBI Taxonomy" id="40147"/>
    <lineage>
        <taxon>Eukaryota</taxon>
        <taxon>Metazoa</taxon>
        <taxon>Chordata</taxon>
        <taxon>Craniata</taxon>
        <taxon>Vertebrata</taxon>
        <taxon>Euteleostomi</taxon>
        <taxon>Actinopterygii</taxon>
        <taxon>Chondrostei</taxon>
        <taxon>Acipenseriformes</taxon>
        <taxon>Acipenseridae</taxon>
        <taxon>Acipenser</taxon>
    </lineage>
</organism>
<dbReference type="Proteomes" id="UP001230051">
    <property type="component" value="Unassembled WGS sequence"/>
</dbReference>
<feature type="binding site" evidence="9">
    <location>
        <position position="441"/>
    </location>
    <ligand>
        <name>Ca(2+)</name>
        <dbReference type="ChEBI" id="CHEBI:29108"/>
    </ligand>
</feature>
<dbReference type="Gene3D" id="2.60.40.10">
    <property type="entry name" value="Immunoglobulins"/>
    <property type="match status" value="3"/>
</dbReference>
<dbReference type="Gene3D" id="3.90.260.10">
    <property type="entry name" value="Transglutaminase-like"/>
    <property type="match status" value="1"/>
</dbReference>
<evidence type="ECO:0000256" key="5">
    <source>
        <dbReference type="ARBA" id="ARBA00023315"/>
    </source>
</evidence>
<dbReference type="InterPro" id="IPR008958">
    <property type="entry name" value="Transglutaminase_C"/>
</dbReference>
<dbReference type="FunFam" id="3.90.260.10:FF:000001">
    <property type="entry name" value="Protein-glutamine gamma-glutamyltransferase 2"/>
    <property type="match status" value="1"/>
</dbReference>
<comment type="caution">
    <text evidence="12">The sequence shown here is derived from an EMBL/GenBank/DDBJ whole genome shotgun (WGS) entry which is preliminary data.</text>
</comment>
<reference evidence="12" key="1">
    <citation type="submission" date="2022-02" db="EMBL/GenBank/DDBJ databases">
        <title>Atlantic sturgeon de novo genome assembly.</title>
        <authorList>
            <person name="Stock M."/>
            <person name="Klopp C."/>
            <person name="Guiguen Y."/>
            <person name="Cabau C."/>
            <person name="Parinello H."/>
            <person name="Santidrian Yebra-Pimentel E."/>
            <person name="Kuhl H."/>
            <person name="Dirks R.P."/>
            <person name="Guessner J."/>
            <person name="Wuertz S."/>
            <person name="Du K."/>
            <person name="Schartl M."/>
        </authorList>
    </citation>
    <scope>NUCLEOTIDE SEQUENCE</scope>
    <source>
        <strain evidence="12">STURGEONOMICS-FGT-2020</strain>
        <tissue evidence="12">Whole blood</tissue>
    </source>
</reference>
<dbReference type="EMBL" id="JAGXEW010000003">
    <property type="protein sequence ID" value="KAK1173676.1"/>
    <property type="molecule type" value="Genomic_DNA"/>
</dbReference>
<dbReference type="Pfam" id="PF01841">
    <property type="entry name" value="Transglut_core"/>
    <property type="match status" value="1"/>
</dbReference>
<evidence type="ECO:0000256" key="8">
    <source>
        <dbReference type="PIRSR" id="PIRSR000459-1"/>
    </source>
</evidence>
<dbReference type="GO" id="GO:0072378">
    <property type="term" value="P:blood coagulation, fibrin clot formation"/>
    <property type="evidence" value="ECO:0007669"/>
    <property type="project" value="TreeGrafter"/>
</dbReference>
<gene>
    <name evidence="12" type="primary">F13A1</name>
    <name evidence="12" type="ORF">AOXY_G3847</name>
</gene>
<dbReference type="SMART" id="SM00460">
    <property type="entry name" value="TGc"/>
    <property type="match status" value="1"/>
</dbReference>
<evidence type="ECO:0000313" key="12">
    <source>
        <dbReference type="EMBL" id="KAK1173676.1"/>
    </source>
</evidence>
<dbReference type="Pfam" id="PF00927">
    <property type="entry name" value="Transglut_C"/>
    <property type="match status" value="2"/>
</dbReference>
<dbReference type="InterPro" id="IPR050779">
    <property type="entry name" value="Transglutaminase"/>
</dbReference>
<dbReference type="InterPro" id="IPR013808">
    <property type="entry name" value="Transglutaminase_AS"/>
</dbReference>
<evidence type="ECO:0000313" key="13">
    <source>
        <dbReference type="Proteomes" id="UP001230051"/>
    </source>
</evidence>
<proteinExistence type="inferred from homology"/>
<dbReference type="InterPro" id="IPR001102">
    <property type="entry name" value="Transglutaminase_N"/>
</dbReference>
<dbReference type="PROSITE" id="PS00547">
    <property type="entry name" value="TRANSGLUTAMINASES"/>
    <property type="match status" value="1"/>
</dbReference>
<evidence type="ECO:0000256" key="2">
    <source>
        <dbReference type="ARBA" id="ARBA00022679"/>
    </source>
</evidence>
<comment type="similarity">
    <text evidence="1">Belongs to the transglutaminase superfamily. Transglutaminase family.</text>
</comment>
<keyword evidence="13" id="KW-1185">Reference proteome</keyword>
<evidence type="ECO:0000256" key="9">
    <source>
        <dbReference type="PIRSR" id="PIRSR000459-2"/>
    </source>
</evidence>
<keyword evidence="4 9" id="KW-0106">Calcium</keyword>
<protein>
    <recommendedName>
        <fullName evidence="6">protein-glutamine gamma-glutamyltransferase</fullName>
        <ecNumber evidence="6">2.3.2.13</ecNumber>
    </recommendedName>
</protein>
<comment type="catalytic activity">
    <reaction evidence="7">
        <text>L-glutaminyl-[protein] + L-lysyl-[protein] = [protein]-L-lysyl-N(6)-5-L-glutamyl-[protein] + NH4(+)</text>
        <dbReference type="Rhea" id="RHEA:54816"/>
        <dbReference type="Rhea" id="RHEA-COMP:9752"/>
        <dbReference type="Rhea" id="RHEA-COMP:10207"/>
        <dbReference type="Rhea" id="RHEA-COMP:14005"/>
        <dbReference type="ChEBI" id="CHEBI:28938"/>
        <dbReference type="ChEBI" id="CHEBI:29969"/>
        <dbReference type="ChEBI" id="CHEBI:30011"/>
        <dbReference type="ChEBI" id="CHEBI:138370"/>
        <dbReference type="EC" id="2.3.2.13"/>
    </reaction>
</comment>
<dbReference type="GO" id="GO:0003810">
    <property type="term" value="F:protein-glutamine gamma-glutamyltransferase activity"/>
    <property type="evidence" value="ECO:0007669"/>
    <property type="project" value="UniProtKB-EC"/>
</dbReference>
<dbReference type="GO" id="GO:0046872">
    <property type="term" value="F:metal ion binding"/>
    <property type="evidence" value="ECO:0007669"/>
    <property type="project" value="UniProtKB-KW"/>
</dbReference>
<dbReference type="InterPro" id="IPR036238">
    <property type="entry name" value="Transglutaminase_C_sf"/>
</dbReference>
<keyword evidence="3 9" id="KW-0479">Metal-binding</keyword>
<feature type="binding site" evidence="9">
    <location>
        <position position="495"/>
    </location>
    <ligand>
        <name>Ca(2+)</name>
        <dbReference type="ChEBI" id="CHEBI:29108"/>
    </ligand>
</feature>
<evidence type="ECO:0000256" key="6">
    <source>
        <dbReference type="ARBA" id="ARBA00024222"/>
    </source>
</evidence>